<evidence type="ECO:0000313" key="9">
    <source>
        <dbReference type="Proteomes" id="UP000245252"/>
    </source>
</evidence>
<dbReference type="OrthoDB" id="6852685at2"/>
<evidence type="ECO:0000256" key="6">
    <source>
        <dbReference type="ARBA" id="ARBA00023026"/>
    </source>
</evidence>
<keyword evidence="4" id="KW-0378">Hydrolase</keyword>
<dbReference type="GO" id="GO:0004197">
    <property type="term" value="F:cysteine-type endopeptidase activity"/>
    <property type="evidence" value="ECO:0007669"/>
    <property type="project" value="InterPro"/>
</dbReference>
<evidence type="ECO:0000259" key="7">
    <source>
        <dbReference type="Pfam" id="PF03543"/>
    </source>
</evidence>
<sequence length="246" mass="27669">MGLQQFIVQQFIKHLGKTAKQHGGFQTAVYSQSLEPVYSMISDAAMAEGICEASSARWVAEHAKGSSFFQWIHDKNGKIKRTAIVDLAAQQRAGEAKKSQDRASEEFLFGEGLIRRTNPLMKRSGREMVPTRSFAEGVGNVGINLPKAMTASRLITGYYVMIGIYGSSGAHSMAAYIGQDICFFDPNFGEYWFPDQANFVKWFHESFWLSYRIGGLDHHFHLREYAPKMKFVTQYGRINRVAMGGN</sequence>
<dbReference type="CDD" id="cd20498">
    <property type="entry name" value="C58_YopT"/>
    <property type="match status" value="1"/>
</dbReference>
<protein>
    <recommendedName>
        <fullName evidence="7">Peptidase C58 YopT-type domain-containing protein</fullName>
    </recommendedName>
</protein>
<dbReference type="InterPro" id="IPR003951">
    <property type="entry name" value="Peptidase_C58"/>
</dbReference>
<evidence type="ECO:0000256" key="2">
    <source>
        <dbReference type="ARBA" id="ARBA00022525"/>
    </source>
</evidence>
<reference evidence="8 9" key="1">
    <citation type="submission" date="2018-05" db="EMBL/GenBank/DDBJ databases">
        <title>The draft genome of strain NS-104.</title>
        <authorList>
            <person name="Hang P."/>
            <person name="Jiang J."/>
        </authorList>
    </citation>
    <scope>NUCLEOTIDE SEQUENCE [LARGE SCALE GENOMIC DNA]</scope>
    <source>
        <strain evidence="8 9">NS-104</strain>
    </source>
</reference>
<dbReference type="PRINTS" id="PR01376">
    <property type="entry name" value="BACSURFANTGN"/>
</dbReference>
<dbReference type="Proteomes" id="UP000245252">
    <property type="component" value="Unassembled WGS sequence"/>
</dbReference>
<keyword evidence="9" id="KW-1185">Reference proteome</keyword>
<dbReference type="AlphaFoldDB" id="A0A2U2DTK0"/>
<comment type="caution">
    <text evidence="8">The sequence shown here is derived from an EMBL/GenBank/DDBJ whole genome shotgun (WGS) entry which is preliminary data.</text>
</comment>
<evidence type="ECO:0000256" key="5">
    <source>
        <dbReference type="ARBA" id="ARBA00022807"/>
    </source>
</evidence>
<evidence type="ECO:0000313" key="8">
    <source>
        <dbReference type="EMBL" id="PWE56640.1"/>
    </source>
</evidence>
<evidence type="ECO:0000256" key="3">
    <source>
        <dbReference type="ARBA" id="ARBA00022670"/>
    </source>
</evidence>
<keyword evidence="6" id="KW-0843">Virulence</keyword>
<dbReference type="GO" id="GO:0006508">
    <property type="term" value="P:proteolysis"/>
    <property type="evidence" value="ECO:0007669"/>
    <property type="project" value="UniProtKB-KW"/>
</dbReference>
<proteinExistence type="predicted"/>
<dbReference type="Gene3D" id="3.90.70.20">
    <property type="match status" value="1"/>
</dbReference>
<accession>A0A2U2DTK0</accession>
<dbReference type="EMBL" id="QFBC01000003">
    <property type="protein sequence ID" value="PWE56640.1"/>
    <property type="molecule type" value="Genomic_DNA"/>
</dbReference>
<comment type="subcellular location">
    <subcellularLocation>
        <location evidence="1">Secreted</location>
    </subcellularLocation>
</comment>
<keyword evidence="2" id="KW-0964">Secreted</keyword>
<dbReference type="SUPFAM" id="SSF54001">
    <property type="entry name" value="Cysteine proteinases"/>
    <property type="match status" value="1"/>
</dbReference>
<dbReference type="InterPro" id="IPR038765">
    <property type="entry name" value="Papain-like_cys_pep_sf"/>
</dbReference>
<gene>
    <name evidence="8" type="ORF">DEM27_09735</name>
</gene>
<evidence type="ECO:0000256" key="1">
    <source>
        <dbReference type="ARBA" id="ARBA00004613"/>
    </source>
</evidence>
<dbReference type="GO" id="GO:0005576">
    <property type="term" value="C:extracellular region"/>
    <property type="evidence" value="ECO:0007669"/>
    <property type="project" value="UniProtKB-SubCell"/>
</dbReference>
<dbReference type="InterPro" id="IPR006473">
    <property type="entry name" value="Peptidase_C58_Yopt"/>
</dbReference>
<dbReference type="Pfam" id="PF03543">
    <property type="entry name" value="Peptidase_C58"/>
    <property type="match status" value="1"/>
</dbReference>
<dbReference type="RefSeq" id="WP_109458016.1">
    <property type="nucleotide sequence ID" value="NZ_QFBC01000003.1"/>
</dbReference>
<evidence type="ECO:0000256" key="4">
    <source>
        <dbReference type="ARBA" id="ARBA00022801"/>
    </source>
</evidence>
<organism evidence="8 9">
    <name type="scientific">Metarhizobium album</name>
    <dbReference type="NCBI Taxonomy" id="2182425"/>
    <lineage>
        <taxon>Bacteria</taxon>
        <taxon>Pseudomonadati</taxon>
        <taxon>Pseudomonadota</taxon>
        <taxon>Alphaproteobacteria</taxon>
        <taxon>Hyphomicrobiales</taxon>
        <taxon>Rhizobiaceae</taxon>
        <taxon>Metarhizobium</taxon>
    </lineage>
</organism>
<feature type="domain" description="Peptidase C58 YopT-type" evidence="7">
    <location>
        <begin position="18"/>
        <end position="225"/>
    </location>
</feature>
<name>A0A2U2DTK0_9HYPH</name>
<keyword evidence="3" id="KW-0645">Protease</keyword>
<keyword evidence="5" id="KW-0788">Thiol protease</keyword>